<evidence type="ECO:0000313" key="2">
    <source>
        <dbReference type="Proteomes" id="UP000324897"/>
    </source>
</evidence>
<keyword evidence="2" id="KW-1185">Reference proteome</keyword>
<evidence type="ECO:0000313" key="1">
    <source>
        <dbReference type="EMBL" id="TVU30190.1"/>
    </source>
</evidence>
<reference evidence="1 2" key="1">
    <citation type="journal article" date="2019" name="Sci. Rep.">
        <title>A high-quality genome of Eragrostis curvula grass provides insights into Poaceae evolution and supports new strategies to enhance forage quality.</title>
        <authorList>
            <person name="Carballo J."/>
            <person name="Santos B.A.C.M."/>
            <person name="Zappacosta D."/>
            <person name="Garbus I."/>
            <person name="Selva J.P."/>
            <person name="Gallo C.A."/>
            <person name="Diaz A."/>
            <person name="Albertini E."/>
            <person name="Caccamo M."/>
            <person name="Echenique V."/>
        </authorList>
    </citation>
    <scope>NUCLEOTIDE SEQUENCE [LARGE SCALE GENOMIC DNA]</scope>
    <source>
        <strain evidence="2">cv. Victoria</strain>
        <tissue evidence="1">Leaf</tissue>
    </source>
</reference>
<proteinExistence type="predicted"/>
<protein>
    <submittedName>
        <fullName evidence="1">Uncharacterized protein</fullName>
    </submittedName>
</protein>
<dbReference type="EMBL" id="RWGY01000011">
    <property type="protein sequence ID" value="TVU30190.1"/>
    <property type="molecule type" value="Genomic_DNA"/>
</dbReference>
<accession>A0A5J9V4C2</accession>
<dbReference type="Gramene" id="TVU30190">
    <property type="protein sequence ID" value="TVU30190"/>
    <property type="gene ID" value="EJB05_21800"/>
</dbReference>
<organism evidence="1 2">
    <name type="scientific">Eragrostis curvula</name>
    <name type="common">weeping love grass</name>
    <dbReference type="NCBI Taxonomy" id="38414"/>
    <lineage>
        <taxon>Eukaryota</taxon>
        <taxon>Viridiplantae</taxon>
        <taxon>Streptophyta</taxon>
        <taxon>Embryophyta</taxon>
        <taxon>Tracheophyta</taxon>
        <taxon>Spermatophyta</taxon>
        <taxon>Magnoliopsida</taxon>
        <taxon>Liliopsida</taxon>
        <taxon>Poales</taxon>
        <taxon>Poaceae</taxon>
        <taxon>PACMAD clade</taxon>
        <taxon>Chloridoideae</taxon>
        <taxon>Eragrostideae</taxon>
        <taxon>Eragrostidinae</taxon>
        <taxon>Eragrostis</taxon>
    </lineage>
</organism>
<gene>
    <name evidence="1" type="ORF">EJB05_21800</name>
</gene>
<feature type="non-terminal residue" evidence="1">
    <location>
        <position position="1"/>
    </location>
</feature>
<feature type="non-terminal residue" evidence="1">
    <location>
        <position position="112"/>
    </location>
</feature>
<dbReference type="Proteomes" id="UP000324897">
    <property type="component" value="Chromosome 1"/>
</dbReference>
<sequence>RDEEVARLQLREKELVALLRSKEHEIEVQRSRCNQFVTLLKKLTDQFTGVTPSSSNPPAPGPTIHQFPVRVVTAEHSVPAPTDGLASLQEVMQAPHWTRSTNSLRGVPDQRS</sequence>
<comment type="caution">
    <text evidence="1">The sequence shown here is derived from an EMBL/GenBank/DDBJ whole genome shotgun (WGS) entry which is preliminary data.</text>
</comment>
<name>A0A5J9V4C2_9POAL</name>
<dbReference type="AlphaFoldDB" id="A0A5J9V4C2"/>